<protein>
    <submittedName>
        <fullName evidence="1">Uncharacterized protein</fullName>
    </submittedName>
</protein>
<name>A0ABR7THZ8_9BACT</name>
<gene>
    <name evidence="1" type="ORF">ICL07_07040</name>
</gene>
<reference evidence="1 2" key="1">
    <citation type="submission" date="2020-09" db="EMBL/GenBank/DDBJ databases">
        <title>Genome sequences of type strains of Chitinophaga qingshengii and Chitinophaga varians.</title>
        <authorList>
            <person name="Kittiwongwattana C."/>
        </authorList>
    </citation>
    <scope>NUCLEOTIDE SEQUENCE [LARGE SCALE GENOMIC DNA]</scope>
    <source>
        <strain evidence="1 2">JCM 30026</strain>
    </source>
</reference>
<dbReference type="Proteomes" id="UP000659124">
    <property type="component" value="Unassembled WGS sequence"/>
</dbReference>
<organism evidence="1 2">
    <name type="scientific">Chitinophaga qingshengii</name>
    <dbReference type="NCBI Taxonomy" id="1569794"/>
    <lineage>
        <taxon>Bacteria</taxon>
        <taxon>Pseudomonadati</taxon>
        <taxon>Bacteroidota</taxon>
        <taxon>Chitinophagia</taxon>
        <taxon>Chitinophagales</taxon>
        <taxon>Chitinophagaceae</taxon>
        <taxon>Chitinophaga</taxon>
    </lineage>
</organism>
<sequence>MAKEKILITEQNLSEWIYSIGILLPSNEVELARFEALYPTGKLKVNEASIDPLAIINGTRVRKNFSNISTTSTDGEQQELRMAARKHQDLPPDIIALIKRNQQSNEQPDSPENS</sequence>
<dbReference type="RefSeq" id="WP_188087211.1">
    <property type="nucleotide sequence ID" value="NZ_JACVFC010000001.1"/>
</dbReference>
<comment type="caution">
    <text evidence="1">The sequence shown here is derived from an EMBL/GenBank/DDBJ whole genome shotgun (WGS) entry which is preliminary data.</text>
</comment>
<dbReference type="EMBL" id="JACVFC010000001">
    <property type="protein sequence ID" value="MBC9930126.1"/>
    <property type="molecule type" value="Genomic_DNA"/>
</dbReference>
<keyword evidence="2" id="KW-1185">Reference proteome</keyword>
<proteinExistence type="predicted"/>
<accession>A0ABR7THZ8</accession>
<evidence type="ECO:0000313" key="1">
    <source>
        <dbReference type="EMBL" id="MBC9930126.1"/>
    </source>
</evidence>
<evidence type="ECO:0000313" key="2">
    <source>
        <dbReference type="Proteomes" id="UP000659124"/>
    </source>
</evidence>